<dbReference type="Proteomes" id="UP001620626">
    <property type="component" value="Unassembled WGS sequence"/>
</dbReference>
<dbReference type="AlphaFoldDB" id="A0ABD2M9M4"/>
<proteinExistence type="predicted"/>
<dbReference type="EMBL" id="JBICBT010000078">
    <property type="protein sequence ID" value="KAL3124218.1"/>
    <property type="molecule type" value="Genomic_DNA"/>
</dbReference>
<organism evidence="2 3">
    <name type="scientific">Heterodera trifolii</name>
    <dbReference type="NCBI Taxonomy" id="157864"/>
    <lineage>
        <taxon>Eukaryota</taxon>
        <taxon>Metazoa</taxon>
        <taxon>Ecdysozoa</taxon>
        <taxon>Nematoda</taxon>
        <taxon>Chromadorea</taxon>
        <taxon>Rhabditida</taxon>
        <taxon>Tylenchina</taxon>
        <taxon>Tylenchomorpha</taxon>
        <taxon>Tylenchoidea</taxon>
        <taxon>Heteroderidae</taxon>
        <taxon>Heteroderinae</taxon>
        <taxon>Heterodera</taxon>
    </lineage>
</organism>
<evidence type="ECO:0000256" key="1">
    <source>
        <dbReference type="SAM" id="MobiDB-lite"/>
    </source>
</evidence>
<name>A0ABD2M9M4_9BILA</name>
<accession>A0ABD2M9M4</accession>
<feature type="region of interest" description="Disordered" evidence="1">
    <location>
        <begin position="56"/>
        <end position="77"/>
    </location>
</feature>
<gene>
    <name evidence="2" type="ORF">niasHT_004807</name>
</gene>
<evidence type="ECO:0000313" key="3">
    <source>
        <dbReference type="Proteomes" id="UP001620626"/>
    </source>
</evidence>
<reference evidence="2 3" key="1">
    <citation type="submission" date="2024-10" db="EMBL/GenBank/DDBJ databases">
        <authorList>
            <person name="Kim D."/>
        </authorList>
    </citation>
    <scope>NUCLEOTIDE SEQUENCE [LARGE SCALE GENOMIC DNA]</scope>
    <source>
        <strain evidence="2">BH-2024</strain>
    </source>
</reference>
<sequence length="126" mass="14489">MCDKKRKAANGAQRQRPRKGGKGRTRNRFFPIPRGDRSSRRTPFYGRANSKFITFGTRRGGGVTRAKRQTNGRNAQRIKSEWADKLATKSEEHFACHRFCSAQTIPQQTVREITAVNWHHPIKIIP</sequence>
<comment type="caution">
    <text evidence="2">The sequence shown here is derived from an EMBL/GenBank/DDBJ whole genome shotgun (WGS) entry which is preliminary data.</text>
</comment>
<feature type="region of interest" description="Disordered" evidence="1">
    <location>
        <begin position="1"/>
        <end position="44"/>
    </location>
</feature>
<protein>
    <submittedName>
        <fullName evidence="2">Uncharacterized protein</fullName>
    </submittedName>
</protein>
<keyword evidence="3" id="KW-1185">Reference proteome</keyword>
<evidence type="ECO:0000313" key="2">
    <source>
        <dbReference type="EMBL" id="KAL3124218.1"/>
    </source>
</evidence>
<feature type="compositionally biased region" description="Basic residues" evidence="1">
    <location>
        <begin position="15"/>
        <end position="27"/>
    </location>
</feature>